<evidence type="ECO:0000313" key="7">
    <source>
        <dbReference type="Ensembl" id="ENSMODP00000006978.3"/>
    </source>
</evidence>
<keyword evidence="1" id="KW-0732">Signal</keyword>
<reference evidence="7" key="3">
    <citation type="submission" date="2025-09" db="UniProtKB">
        <authorList>
            <consortium name="Ensembl"/>
        </authorList>
    </citation>
    <scope>IDENTIFICATION</scope>
</reference>
<evidence type="ECO:0000256" key="2">
    <source>
        <dbReference type="ARBA" id="ARBA00023130"/>
    </source>
</evidence>
<accession>F7CEY5</accession>
<dbReference type="Ensembl" id="ENSMODT00000007118.3">
    <property type="protein sequence ID" value="ENSMODP00000006978.3"/>
    <property type="gene ID" value="ENSMODG00000005637.4"/>
</dbReference>
<keyword evidence="3" id="KW-0675">Receptor</keyword>
<dbReference type="GO" id="GO:0019814">
    <property type="term" value="C:immunoglobulin complex"/>
    <property type="evidence" value="ECO:0000318"/>
    <property type="project" value="GO_Central"/>
</dbReference>
<dbReference type="STRING" id="13616.ENSMODP00000006978"/>
<reference evidence="7" key="2">
    <citation type="submission" date="2025-08" db="UniProtKB">
        <authorList>
            <consortium name="Ensembl"/>
        </authorList>
    </citation>
    <scope>IDENTIFICATION</scope>
</reference>
<dbReference type="AlphaFoldDB" id="F7CEY5"/>
<evidence type="ECO:0000256" key="3">
    <source>
        <dbReference type="ARBA" id="ARBA00023170"/>
    </source>
</evidence>
<dbReference type="Pfam" id="PF07686">
    <property type="entry name" value="V-set"/>
    <property type="match status" value="1"/>
</dbReference>
<dbReference type="InterPro" id="IPR036179">
    <property type="entry name" value="Ig-like_dom_sf"/>
</dbReference>
<keyword evidence="8" id="KW-1185">Reference proteome</keyword>
<evidence type="ECO:0000256" key="4">
    <source>
        <dbReference type="ARBA" id="ARBA00023319"/>
    </source>
</evidence>
<evidence type="ECO:0000256" key="5">
    <source>
        <dbReference type="ARBA" id="ARBA00043266"/>
    </source>
</evidence>
<sequence>LQFSMGFSFLFCQFTGKSIRCNQVIQSPPVQEVALGREVTLFCEYKTNHGNPDLYWYRVKPDSSIQFVLYRDNSRFVNAPFAKDRFSVQRKTRTTFNLVISEVEPGDGGLYYCALDTEAQVFWGALHKPLLALIRTLRGIPCHSVGSSDLL</sequence>
<dbReference type="SMART" id="SM00406">
    <property type="entry name" value="IGv"/>
    <property type="match status" value="1"/>
</dbReference>
<keyword evidence="5" id="KW-0391">Immunity</keyword>
<reference evidence="7 8" key="1">
    <citation type="journal article" date="2007" name="Nature">
        <title>Genome of the marsupial Monodelphis domestica reveals innovation in non-coding sequences.</title>
        <authorList>
            <person name="Mikkelsen T.S."/>
            <person name="Wakefield M.J."/>
            <person name="Aken B."/>
            <person name="Amemiya C.T."/>
            <person name="Chang J.L."/>
            <person name="Duke S."/>
            <person name="Garber M."/>
            <person name="Gentles A.J."/>
            <person name="Goodstadt L."/>
            <person name="Heger A."/>
            <person name="Jurka J."/>
            <person name="Kamal M."/>
            <person name="Mauceli E."/>
            <person name="Searle S.M."/>
            <person name="Sharpe T."/>
            <person name="Baker M.L."/>
            <person name="Batzer M.A."/>
            <person name="Benos P.V."/>
            <person name="Belov K."/>
            <person name="Clamp M."/>
            <person name="Cook A."/>
            <person name="Cuff J."/>
            <person name="Das R."/>
            <person name="Davidow L."/>
            <person name="Deakin J.E."/>
            <person name="Fazzari M.J."/>
            <person name="Glass J.L."/>
            <person name="Grabherr M."/>
            <person name="Greally J.M."/>
            <person name="Gu W."/>
            <person name="Hore T.A."/>
            <person name="Huttley G.A."/>
            <person name="Kleber M."/>
            <person name="Jirtle R.L."/>
            <person name="Koina E."/>
            <person name="Lee J.T."/>
            <person name="Mahony S."/>
            <person name="Marra M.A."/>
            <person name="Miller R.D."/>
            <person name="Nicholls R.D."/>
            <person name="Oda M."/>
            <person name="Papenfuss A.T."/>
            <person name="Parra Z.E."/>
            <person name="Pollock D.D."/>
            <person name="Ray D.A."/>
            <person name="Schein J.E."/>
            <person name="Speed T.P."/>
            <person name="Thompson K."/>
            <person name="VandeBerg J.L."/>
            <person name="Wade C.M."/>
            <person name="Walker J.A."/>
            <person name="Waters P.D."/>
            <person name="Webber C."/>
            <person name="Weidman J.R."/>
            <person name="Xie X."/>
            <person name="Zody M.C."/>
            <person name="Baldwin J."/>
            <person name="Abdouelleil A."/>
            <person name="Abdulkadir J."/>
            <person name="Abebe A."/>
            <person name="Abera B."/>
            <person name="Abreu J."/>
            <person name="Acer S.C."/>
            <person name="Aftuck L."/>
            <person name="Alexander A."/>
            <person name="An P."/>
            <person name="Anderson E."/>
            <person name="Anderson S."/>
            <person name="Arachi H."/>
            <person name="Azer M."/>
            <person name="Bachantsang P."/>
            <person name="Barry A."/>
            <person name="Bayul T."/>
            <person name="Berlin A."/>
            <person name="Bessette D."/>
            <person name="Bloom T."/>
            <person name="Bloom T."/>
            <person name="Boguslavskiy L."/>
            <person name="Bonnet C."/>
            <person name="Boukhgalter B."/>
            <person name="Bourzgui I."/>
            <person name="Brown A."/>
            <person name="Cahill P."/>
            <person name="Channer S."/>
            <person name="Cheshatsang Y."/>
            <person name="Chuda L."/>
            <person name="Citroen M."/>
            <person name="Collymore A."/>
            <person name="Cooke P."/>
            <person name="Costello M."/>
            <person name="D'Aco K."/>
            <person name="Daza R."/>
            <person name="De Haan G."/>
            <person name="DeGray S."/>
            <person name="DeMaso C."/>
            <person name="Dhargay N."/>
            <person name="Dooley K."/>
            <person name="Dooley E."/>
            <person name="Doricent M."/>
            <person name="Dorje P."/>
            <person name="Dorjee K."/>
            <person name="Dupes A."/>
            <person name="Elong R."/>
            <person name="Falk J."/>
            <person name="Farina A."/>
            <person name="Faro S."/>
            <person name="Ferguson D."/>
            <person name="Fisher S."/>
            <person name="Foley C.D."/>
            <person name="Franke A."/>
            <person name="Friedrich D."/>
            <person name="Gadbois L."/>
            <person name="Gearin G."/>
            <person name="Gearin C.R."/>
            <person name="Giannoukos G."/>
            <person name="Goode T."/>
            <person name="Graham J."/>
            <person name="Grandbois E."/>
            <person name="Grewal S."/>
            <person name="Gyaltsen K."/>
            <person name="Hafez N."/>
            <person name="Hagos B."/>
            <person name="Hall J."/>
            <person name="Henson C."/>
            <person name="Hollinger A."/>
            <person name="Honan T."/>
            <person name="Huard M.D."/>
            <person name="Hughes L."/>
            <person name="Hurhula B."/>
            <person name="Husby M.E."/>
            <person name="Kamat A."/>
            <person name="Kanga B."/>
            <person name="Kashin S."/>
            <person name="Khazanovich D."/>
            <person name="Kisner P."/>
            <person name="Lance K."/>
            <person name="Lara M."/>
            <person name="Lee W."/>
            <person name="Lennon N."/>
            <person name="Letendre F."/>
            <person name="LeVine R."/>
            <person name="Lipovsky A."/>
            <person name="Liu X."/>
            <person name="Liu J."/>
            <person name="Liu S."/>
            <person name="Lokyitsang T."/>
            <person name="Lokyitsang Y."/>
            <person name="Lubonja R."/>
            <person name="Lui A."/>
            <person name="MacDonald P."/>
            <person name="Magnisalis V."/>
            <person name="Maru K."/>
            <person name="Matthews C."/>
            <person name="McCusker W."/>
            <person name="McDonough S."/>
            <person name="Mehta T."/>
            <person name="Meldrim J."/>
            <person name="Meneus L."/>
            <person name="Mihai O."/>
            <person name="Mihalev A."/>
            <person name="Mihova T."/>
            <person name="Mittelman R."/>
            <person name="Mlenga V."/>
            <person name="Montmayeur A."/>
            <person name="Mulrain L."/>
            <person name="Navidi A."/>
            <person name="Naylor J."/>
            <person name="Negash T."/>
            <person name="Nguyen T."/>
            <person name="Nguyen N."/>
            <person name="Nicol R."/>
            <person name="Norbu C."/>
            <person name="Norbu N."/>
            <person name="Novod N."/>
            <person name="O'Neill B."/>
            <person name="Osman S."/>
            <person name="Markiewicz E."/>
            <person name="Oyono O.L."/>
            <person name="Patti C."/>
            <person name="Phunkhang P."/>
            <person name="Pierre F."/>
            <person name="Priest M."/>
            <person name="Raghuraman S."/>
            <person name="Rege F."/>
            <person name="Reyes R."/>
            <person name="Rise C."/>
            <person name="Rogov P."/>
            <person name="Ross K."/>
            <person name="Ryan E."/>
            <person name="Settipalli S."/>
            <person name="Shea T."/>
            <person name="Sherpa N."/>
            <person name="Shi L."/>
            <person name="Shih D."/>
            <person name="Sparrow T."/>
            <person name="Spaulding J."/>
            <person name="Stalker J."/>
            <person name="Stange-Thomann N."/>
            <person name="Stavropoulos S."/>
            <person name="Stone C."/>
            <person name="Strader C."/>
            <person name="Tesfaye S."/>
            <person name="Thomson T."/>
            <person name="Thoulutsang Y."/>
            <person name="Thoulutsang D."/>
            <person name="Topham K."/>
            <person name="Topping I."/>
            <person name="Tsamla T."/>
            <person name="Vassiliev H."/>
            <person name="Vo A."/>
            <person name="Wangchuk T."/>
            <person name="Wangdi T."/>
            <person name="Weiand M."/>
            <person name="Wilkinson J."/>
            <person name="Wilson A."/>
            <person name="Yadav S."/>
            <person name="Young G."/>
            <person name="Yu Q."/>
            <person name="Zembek L."/>
            <person name="Zhong D."/>
            <person name="Zimmer A."/>
            <person name="Zwirko Z."/>
            <person name="Jaffe D.B."/>
            <person name="Alvarez P."/>
            <person name="Brockman W."/>
            <person name="Butler J."/>
            <person name="Chin C."/>
            <person name="Gnerre S."/>
            <person name="MacCallum I."/>
            <person name="Graves J.A."/>
            <person name="Ponting C.P."/>
            <person name="Breen M."/>
            <person name="Samollow P.B."/>
            <person name="Lander E.S."/>
            <person name="Lindblad-Toh K."/>
        </authorList>
    </citation>
    <scope>NUCLEOTIDE SEQUENCE [LARGE SCALE GENOMIC DNA]</scope>
</reference>
<dbReference type="PROSITE" id="PS50835">
    <property type="entry name" value="IG_LIKE"/>
    <property type="match status" value="1"/>
</dbReference>
<name>F7CEY5_MONDO</name>
<evidence type="ECO:0000259" key="6">
    <source>
        <dbReference type="PROSITE" id="PS50835"/>
    </source>
</evidence>
<dbReference type="CDD" id="cd00099">
    <property type="entry name" value="IgV"/>
    <property type="match status" value="1"/>
</dbReference>
<dbReference type="GO" id="GO:0042101">
    <property type="term" value="C:T cell receptor complex"/>
    <property type="evidence" value="ECO:0007669"/>
    <property type="project" value="UniProtKB-KW"/>
</dbReference>
<dbReference type="PANTHER" id="PTHR19367">
    <property type="entry name" value="T-CELL RECEPTOR ALPHA CHAIN V REGION"/>
    <property type="match status" value="1"/>
</dbReference>
<dbReference type="OMA" id="YCAMSTM"/>
<dbReference type="Gene3D" id="2.60.40.10">
    <property type="entry name" value="Immunoglobulins"/>
    <property type="match status" value="1"/>
</dbReference>
<feature type="domain" description="Ig-like" evidence="6">
    <location>
        <begin position="22"/>
        <end position="113"/>
    </location>
</feature>
<dbReference type="SUPFAM" id="SSF48726">
    <property type="entry name" value="Immunoglobulin"/>
    <property type="match status" value="1"/>
</dbReference>
<evidence type="ECO:0000256" key="1">
    <source>
        <dbReference type="ARBA" id="ARBA00022729"/>
    </source>
</evidence>
<organism evidence="7 8">
    <name type="scientific">Monodelphis domestica</name>
    <name type="common">Gray short-tailed opossum</name>
    <dbReference type="NCBI Taxonomy" id="13616"/>
    <lineage>
        <taxon>Eukaryota</taxon>
        <taxon>Metazoa</taxon>
        <taxon>Chordata</taxon>
        <taxon>Craniata</taxon>
        <taxon>Vertebrata</taxon>
        <taxon>Euteleostomi</taxon>
        <taxon>Mammalia</taxon>
        <taxon>Metatheria</taxon>
        <taxon>Didelphimorphia</taxon>
        <taxon>Didelphidae</taxon>
        <taxon>Monodelphis</taxon>
    </lineage>
</organism>
<dbReference type="eggNOG" id="ENOG502SSK2">
    <property type="taxonomic scope" value="Eukaryota"/>
</dbReference>
<dbReference type="Proteomes" id="UP000002280">
    <property type="component" value="Chromosome 1"/>
</dbReference>
<dbReference type="InterPro" id="IPR051287">
    <property type="entry name" value="TCR_variable_region"/>
</dbReference>
<dbReference type="InParanoid" id="F7CEY5"/>
<protein>
    <recommendedName>
        <fullName evidence="6">Ig-like domain-containing protein</fullName>
    </recommendedName>
</protein>
<keyword evidence="2" id="KW-1064">Adaptive immunity</keyword>
<dbReference type="FunFam" id="2.60.40.10:FF:002749">
    <property type="entry name" value="T cell receptor delta variable 3"/>
    <property type="match status" value="1"/>
</dbReference>
<dbReference type="Bgee" id="ENSMODG00000005637">
    <property type="expression patterns" value="Expressed in blood and 3 other cell types or tissues"/>
</dbReference>
<dbReference type="GeneTree" id="ENSGT00730000111639"/>
<dbReference type="FunCoup" id="F7CEY5">
    <property type="interactions" value="191"/>
</dbReference>
<dbReference type="HOGENOM" id="CLU_077975_8_1_1"/>
<keyword evidence="4" id="KW-0393">Immunoglobulin domain</keyword>
<dbReference type="InterPro" id="IPR003599">
    <property type="entry name" value="Ig_sub"/>
</dbReference>
<dbReference type="InterPro" id="IPR013106">
    <property type="entry name" value="Ig_V-set"/>
</dbReference>
<evidence type="ECO:0000313" key="8">
    <source>
        <dbReference type="Proteomes" id="UP000002280"/>
    </source>
</evidence>
<proteinExistence type="predicted"/>
<dbReference type="InterPro" id="IPR007110">
    <property type="entry name" value="Ig-like_dom"/>
</dbReference>
<dbReference type="InterPro" id="IPR013783">
    <property type="entry name" value="Ig-like_fold"/>
</dbReference>
<dbReference type="GO" id="GO:0002250">
    <property type="term" value="P:adaptive immune response"/>
    <property type="evidence" value="ECO:0007669"/>
    <property type="project" value="UniProtKB-KW"/>
</dbReference>
<keyword evidence="5" id="KW-1279">T cell receptor</keyword>
<dbReference type="PANTHER" id="PTHR19367:SF39">
    <property type="entry name" value="IG-LIKE DOMAIN-CONTAINING PROTEIN"/>
    <property type="match status" value="1"/>
</dbReference>
<dbReference type="GO" id="GO:0006955">
    <property type="term" value="P:immune response"/>
    <property type="evidence" value="ECO:0000318"/>
    <property type="project" value="GO_Central"/>
</dbReference>
<dbReference type="SMART" id="SM00409">
    <property type="entry name" value="IG"/>
    <property type="match status" value="1"/>
</dbReference>